<evidence type="ECO:0000313" key="1">
    <source>
        <dbReference type="EMBL" id="GAA5513959.1"/>
    </source>
</evidence>
<evidence type="ECO:0000313" key="2">
    <source>
        <dbReference type="Proteomes" id="UP001401887"/>
    </source>
</evidence>
<name>A0ABP9W9D6_9DEIO</name>
<proteinExistence type="predicted"/>
<protein>
    <submittedName>
        <fullName evidence="1">Uncharacterized protein</fullName>
    </submittedName>
</protein>
<dbReference type="Proteomes" id="UP001401887">
    <property type="component" value="Unassembled WGS sequence"/>
</dbReference>
<organism evidence="1 2">
    <name type="scientific">Deinococcus carri</name>
    <dbReference type="NCBI Taxonomy" id="1211323"/>
    <lineage>
        <taxon>Bacteria</taxon>
        <taxon>Thermotogati</taxon>
        <taxon>Deinococcota</taxon>
        <taxon>Deinococci</taxon>
        <taxon>Deinococcales</taxon>
        <taxon>Deinococcaceae</taxon>
        <taxon>Deinococcus</taxon>
    </lineage>
</organism>
<keyword evidence="2" id="KW-1185">Reference proteome</keyword>
<dbReference type="SUPFAM" id="SSF53756">
    <property type="entry name" value="UDP-Glycosyltransferase/glycogen phosphorylase"/>
    <property type="match status" value="1"/>
</dbReference>
<sequence>MWQTDNRTVSAARSTWVHLVRHGSDLPEPIAAANTFVLVPLFEGLPRAALEGMAASPSSVEIALYGTCEAFQAERDD</sequence>
<accession>A0ABP9W9D6</accession>
<comment type="caution">
    <text evidence="1">The sequence shown here is derived from an EMBL/GenBank/DDBJ whole genome shotgun (WGS) entry which is preliminary data.</text>
</comment>
<dbReference type="EMBL" id="BAABRP010000011">
    <property type="protein sequence ID" value="GAA5513959.1"/>
    <property type="molecule type" value="Genomic_DNA"/>
</dbReference>
<reference evidence="1 2" key="1">
    <citation type="submission" date="2024-02" db="EMBL/GenBank/DDBJ databases">
        <title>Deinococcus carri NBRC 110142.</title>
        <authorList>
            <person name="Ichikawa N."/>
            <person name="Katano-Makiyama Y."/>
            <person name="Hidaka K."/>
        </authorList>
    </citation>
    <scope>NUCLEOTIDE SEQUENCE [LARGE SCALE GENOMIC DNA]</scope>
    <source>
        <strain evidence="1 2">NBRC 110142</strain>
    </source>
</reference>
<gene>
    <name evidence="1" type="ORF">Dcar01_02708</name>
</gene>